<reference evidence="2" key="1">
    <citation type="journal article" date="2018" name="Nat. Microbiol.">
        <title>Leveraging single-cell genomics to expand the fungal tree of life.</title>
        <authorList>
            <person name="Ahrendt S.R."/>
            <person name="Quandt C.A."/>
            <person name="Ciobanu D."/>
            <person name="Clum A."/>
            <person name="Salamov A."/>
            <person name="Andreopoulos B."/>
            <person name="Cheng J.F."/>
            <person name="Woyke T."/>
            <person name="Pelin A."/>
            <person name="Henrissat B."/>
            <person name="Reynolds N.K."/>
            <person name="Benny G.L."/>
            <person name="Smith M.E."/>
            <person name="James T.Y."/>
            <person name="Grigoriev I.V."/>
        </authorList>
    </citation>
    <scope>NUCLEOTIDE SEQUENCE [LARGE SCALE GENOMIC DNA]</scope>
    <source>
        <strain evidence="2">Baker2002</strain>
    </source>
</reference>
<name>A0A4V1J2V3_9ASCO</name>
<organism evidence="1 2">
    <name type="scientific">Metschnikowia bicuspidata</name>
    <dbReference type="NCBI Taxonomy" id="27322"/>
    <lineage>
        <taxon>Eukaryota</taxon>
        <taxon>Fungi</taxon>
        <taxon>Dikarya</taxon>
        <taxon>Ascomycota</taxon>
        <taxon>Saccharomycotina</taxon>
        <taxon>Pichiomycetes</taxon>
        <taxon>Metschnikowiaceae</taxon>
        <taxon>Metschnikowia</taxon>
    </lineage>
</organism>
<dbReference type="AlphaFoldDB" id="A0A4V1J2V3"/>
<dbReference type="InterPro" id="IPR027417">
    <property type="entry name" value="P-loop_NTPase"/>
</dbReference>
<dbReference type="Proteomes" id="UP000268321">
    <property type="component" value="Unassembled WGS sequence"/>
</dbReference>
<gene>
    <name evidence="1" type="ORF">METBISCDRAFT_27861</name>
</gene>
<proteinExistence type="predicted"/>
<dbReference type="OrthoDB" id="9995306at2759"/>
<evidence type="ECO:0000313" key="1">
    <source>
        <dbReference type="EMBL" id="RKP29859.1"/>
    </source>
</evidence>
<sequence>MSSQQQDLVFFSDGTLLSSAVTPQRPPLFIVSHHDGTAPTWLVSVLVENSLVGTAGLVNRDLRPAKTDCSLAYVSFLRASDDVEKAARKHASDSLRFRFLDYSASLFAKVPAAGDTAAHVDLLFDDIAAEVVNMTTAKRIVFLEAPELLLAATAAASADVLAGIKTLNKSATVVPIINIHTALVNMDACVPQDATFRVTDFYVKLHYMSSLNVSLQPLPTGKAKDITGMYFM</sequence>
<keyword evidence="2" id="KW-1185">Reference proteome</keyword>
<accession>A0A4V1J2V3</accession>
<evidence type="ECO:0000313" key="2">
    <source>
        <dbReference type="Proteomes" id="UP000268321"/>
    </source>
</evidence>
<dbReference type="EMBL" id="ML004472">
    <property type="protein sequence ID" value="RKP29859.1"/>
    <property type="molecule type" value="Genomic_DNA"/>
</dbReference>
<protein>
    <submittedName>
        <fullName evidence="1">Uncharacterized protein</fullName>
    </submittedName>
</protein>
<dbReference type="Gene3D" id="3.40.50.300">
    <property type="entry name" value="P-loop containing nucleotide triphosphate hydrolases"/>
    <property type="match status" value="1"/>
</dbReference>